<keyword evidence="2" id="KW-1185">Reference proteome</keyword>
<dbReference type="Proteomes" id="UP000187059">
    <property type="component" value="Plasmid pPABY7"/>
</dbReference>
<keyword evidence="1" id="KW-0614">Plasmid</keyword>
<proteinExistence type="predicted"/>
<gene>
    <name evidence="1" type="ORF">Ga0080574_TMP5145</name>
</gene>
<evidence type="ECO:0000313" key="1">
    <source>
        <dbReference type="EMBL" id="APZ55427.1"/>
    </source>
</evidence>
<sequence length="62" mass="7009">MIAHDPARVFCYSPFNNANSGKHKTRKAEFAGFSEVEGEKRDYPQTDTRFLGTHPCVKLHLG</sequence>
<dbReference type="EMBL" id="CP015097">
    <property type="protein sequence ID" value="APZ55427.1"/>
    <property type="molecule type" value="Genomic_DNA"/>
</dbReference>
<accession>A0A1P8V1C5</accession>
<geneLocation type="plasmid" evidence="2">
    <name>ppaby7</name>
</geneLocation>
<organism evidence="1 2">
    <name type="scientific">Salipiger abyssi</name>
    <dbReference type="NCBI Taxonomy" id="1250539"/>
    <lineage>
        <taxon>Bacteria</taxon>
        <taxon>Pseudomonadati</taxon>
        <taxon>Pseudomonadota</taxon>
        <taxon>Alphaproteobacteria</taxon>
        <taxon>Rhodobacterales</taxon>
        <taxon>Roseobacteraceae</taxon>
        <taxon>Salipiger</taxon>
    </lineage>
</organism>
<evidence type="ECO:0000313" key="2">
    <source>
        <dbReference type="Proteomes" id="UP000187059"/>
    </source>
</evidence>
<reference evidence="1 2" key="1">
    <citation type="submission" date="2016-04" db="EMBL/GenBank/DDBJ databases">
        <title>Deep-sea bacteria in the southern Pacific.</title>
        <authorList>
            <person name="Tang K."/>
        </authorList>
    </citation>
    <scope>NUCLEOTIDE SEQUENCE [LARGE SCALE GENOMIC DNA]</scope>
    <source>
        <strain evidence="1 2">JLT2014</strain>
        <plasmid evidence="2">ppaby7</plasmid>
    </source>
</reference>
<dbReference type="AlphaFoldDB" id="A0A1P8V1C5"/>
<protein>
    <submittedName>
        <fullName evidence="1">Uncharacterized protein</fullName>
    </submittedName>
</protein>
<name>A0A1P8V1C5_9RHOB</name>
<dbReference type="KEGG" id="paby:Ga0080574_TMP5145"/>